<evidence type="ECO:0000313" key="13">
    <source>
        <dbReference type="EMBL" id="JAI17498.1"/>
    </source>
</evidence>
<protein>
    <recommendedName>
        <fullName evidence="5">Trans-1,2-dihydrobenzene-1,2-diol dehydrogenase</fullName>
        <ecNumber evidence="4">1.1.1.179</ecNumber>
        <ecNumber evidence="3">1.3.1.20</ecNumber>
    </recommendedName>
    <alternativeName>
        <fullName evidence="8">D-xylose 1-dehydrogenase</fullName>
    </alternativeName>
    <alternativeName>
        <fullName evidence="7">D-xylose-NADP dehydrogenase</fullName>
    </alternativeName>
    <alternativeName>
        <fullName evidence="6">Dimeric dihydrodiol dehydrogenase</fullName>
    </alternativeName>
</protein>
<keyword evidence="2" id="KW-0560">Oxidoreductase</keyword>
<reference evidence="13" key="1">
    <citation type="journal article" date="2015" name="Insect Biochem. Mol. Biol.">
        <title>An insight into the sialome of the horse fly, Tabanus bromius.</title>
        <authorList>
            <person name="Ribeiro J.M."/>
            <person name="Kazimirova M."/>
            <person name="Takac P."/>
            <person name="Andersen J.F."/>
            <person name="Francischetti I.M."/>
        </authorList>
    </citation>
    <scope>NUCLEOTIDE SEQUENCE</scope>
</reference>
<evidence type="ECO:0000256" key="2">
    <source>
        <dbReference type="ARBA" id="ARBA00023002"/>
    </source>
</evidence>
<sequence>MALSWGIASAGKISHDFVCALSTLPDDEHKVVSVGARDKARAEEFAKLHGIPNAYGSYIELAKDKSIDVVYIGALNPAHYDIAMLMLEHGKHILCEKPLCMNEKQARKLINYAELKKLFLMEAIWSRFFPSYQYLRKQINAGVLGEIKEVEAGFGFDLGDVDRLQKRTMGGGTILDLGVYVIQVSQWVFQEPPKSVKATGKLNSDGVDISMEADVEYSSGRIAKIRTSAEKELDNVAVIKGTKGQITLKQFWCPVSIIDIDGKEKVWPLPESKLKPNFTNSVGLRFEAMEVRRCIQEGKLQSDVISHNESILIAKIEDDIRKQIGVVYEEDKS</sequence>
<dbReference type="EMBL" id="GDAI01000105">
    <property type="protein sequence ID" value="JAI17498.1"/>
    <property type="molecule type" value="mRNA"/>
</dbReference>
<evidence type="ECO:0000256" key="4">
    <source>
        <dbReference type="ARBA" id="ARBA00038984"/>
    </source>
</evidence>
<evidence type="ECO:0000256" key="10">
    <source>
        <dbReference type="ARBA" id="ARBA00049233"/>
    </source>
</evidence>
<evidence type="ECO:0000256" key="9">
    <source>
        <dbReference type="ARBA" id="ARBA00047423"/>
    </source>
</evidence>
<dbReference type="InterPro" id="IPR050984">
    <property type="entry name" value="Gfo/Idh/MocA_domain"/>
</dbReference>
<name>A0A0K8TTM1_TABBR</name>
<evidence type="ECO:0000256" key="3">
    <source>
        <dbReference type="ARBA" id="ARBA00038853"/>
    </source>
</evidence>
<evidence type="ECO:0000256" key="5">
    <source>
        <dbReference type="ARBA" id="ARBA00040603"/>
    </source>
</evidence>
<accession>A0A0K8TTM1</accession>
<feature type="domain" description="Gfo/Idh/MocA-like oxidoreductase N-terminal" evidence="11">
    <location>
        <begin position="5"/>
        <end position="121"/>
    </location>
</feature>
<dbReference type="GO" id="GO:0000166">
    <property type="term" value="F:nucleotide binding"/>
    <property type="evidence" value="ECO:0007669"/>
    <property type="project" value="InterPro"/>
</dbReference>
<dbReference type="InterPro" id="IPR055170">
    <property type="entry name" value="GFO_IDH_MocA-like_dom"/>
</dbReference>
<dbReference type="PANTHER" id="PTHR22604">
    <property type="entry name" value="OXIDOREDUCTASES"/>
    <property type="match status" value="1"/>
</dbReference>
<dbReference type="EC" id="1.1.1.179" evidence="4"/>
<proteinExistence type="evidence at transcript level"/>
<dbReference type="SUPFAM" id="SSF55347">
    <property type="entry name" value="Glyceraldehyde-3-phosphate dehydrogenase-like, C-terminal domain"/>
    <property type="match status" value="1"/>
</dbReference>
<evidence type="ECO:0000256" key="1">
    <source>
        <dbReference type="ARBA" id="ARBA00010928"/>
    </source>
</evidence>
<feature type="domain" description="GFO/IDH/MocA-like oxidoreductase" evidence="12">
    <location>
        <begin position="132"/>
        <end position="246"/>
    </location>
</feature>
<dbReference type="Pfam" id="PF22725">
    <property type="entry name" value="GFO_IDH_MocA_C3"/>
    <property type="match status" value="1"/>
</dbReference>
<comment type="similarity">
    <text evidence="1">Belongs to the Gfo/Idh/MocA family.</text>
</comment>
<evidence type="ECO:0000256" key="6">
    <source>
        <dbReference type="ARBA" id="ARBA00042926"/>
    </source>
</evidence>
<dbReference type="Gene3D" id="3.30.360.10">
    <property type="entry name" value="Dihydrodipicolinate Reductase, domain 2"/>
    <property type="match status" value="1"/>
</dbReference>
<dbReference type="GO" id="GO:0047837">
    <property type="term" value="F:D-xylose 1-dehydrogenase (NADP+) activity"/>
    <property type="evidence" value="ECO:0007669"/>
    <property type="project" value="UniProtKB-EC"/>
</dbReference>
<dbReference type="InterPro" id="IPR036291">
    <property type="entry name" value="NAD(P)-bd_dom_sf"/>
</dbReference>
<dbReference type="AlphaFoldDB" id="A0A0K8TTM1"/>
<dbReference type="PANTHER" id="PTHR22604:SF105">
    <property type="entry name" value="TRANS-1,2-DIHYDROBENZENE-1,2-DIOL DEHYDROGENASE"/>
    <property type="match status" value="1"/>
</dbReference>
<evidence type="ECO:0000259" key="11">
    <source>
        <dbReference type="Pfam" id="PF01408"/>
    </source>
</evidence>
<dbReference type="EC" id="1.3.1.20" evidence="3"/>
<dbReference type="InterPro" id="IPR000683">
    <property type="entry name" value="Gfo/Idh/MocA-like_OxRdtase_N"/>
</dbReference>
<comment type="catalytic activity">
    <reaction evidence="9">
        <text>(1R,2R)-1,2-dihydrobenzene-1,2-diol + NADP(+) = catechol + NADPH + H(+)</text>
        <dbReference type="Rhea" id="RHEA:16729"/>
        <dbReference type="ChEBI" id="CHEBI:10702"/>
        <dbReference type="ChEBI" id="CHEBI:15378"/>
        <dbReference type="ChEBI" id="CHEBI:18135"/>
        <dbReference type="ChEBI" id="CHEBI:57783"/>
        <dbReference type="ChEBI" id="CHEBI:58349"/>
        <dbReference type="EC" id="1.3.1.20"/>
    </reaction>
</comment>
<dbReference type="Gene3D" id="3.40.50.720">
    <property type="entry name" value="NAD(P)-binding Rossmann-like Domain"/>
    <property type="match status" value="1"/>
</dbReference>
<evidence type="ECO:0000256" key="8">
    <source>
        <dbReference type="ARBA" id="ARBA00043025"/>
    </source>
</evidence>
<evidence type="ECO:0000256" key="7">
    <source>
        <dbReference type="ARBA" id="ARBA00042988"/>
    </source>
</evidence>
<organism evidence="13">
    <name type="scientific">Tabanus bromius</name>
    <name type="common">Band-eyed brown horse fly</name>
    <dbReference type="NCBI Taxonomy" id="304241"/>
    <lineage>
        <taxon>Eukaryota</taxon>
        <taxon>Metazoa</taxon>
        <taxon>Ecdysozoa</taxon>
        <taxon>Arthropoda</taxon>
        <taxon>Hexapoda</taxon>
        <taxon>Insecta</taxon>
        <taxon>Pterygota</taxon>
        <taxon>Neoptera</taxon>
        <taxon>Endopterygota</taxon>
        <taxon>Diptera</taxon>
        <taxon>Brachycera</taxon>
        <taxon>Tabanomorpha</taxon>
        <taxon>Tabanoidea</taxon>
        <taxon>Tabanidae</taxon>
        <taxon>Tabanus</taxon>
    </lineage>
</organism>
<dbReference type="Pfam" id="PF01408">
    <property type="entry name" value="GFO_IDH_MocA"/>
    <property type="match status" value="1"/>
</dbReference>
<evidence type="ECO:0000259" key="12">
    <source>
        <dbReference type="Pfam" id="PF22725"/>
    </source>
</evidence>
<dbReference type="GO" id="GO:0047115">
    <property type="term" value="F:trans-1,2-dihydrobenzene-1,2-diol dehydrogenase activity"/>
    <property type="evidence" value="ECO:0007669"/>
    <property type="project" value="UniProtKB-EC"/>
</dbReference>
<comment type="catalytic activity">
    <reaction evidence="10">
        <text>D-xylose + NADP(+) = D-xylono-1,5-lactone + NADPH + H(+)</text>
        <dbReference type="Rhea" id="RHEA:22000"/>
        <dbReference type="ChEBI" id="CHEBI:15378"/>
        <dbReference type="ChEBI" id="CHEBI:15867"/>
        <dbReference type="ChEBI" id="CHEBI:53455"/>
        <dbReference type="ChEBI" id="CHEBI:57783"/>
        <dbReference type="ChEBI" id="CHEBI:58349"/>
        <dbReference type="EC" id="1.1.1.179"/>
    </reaction>
</comment>
<dbReference type="SUPFAM" id="SSF51735">
    <property type="entry name" value="NAD(P)-binding Rossmann-fold domains"/>
    <property type="match status" value="1"/>
</dbReference>